<evidence type="ECO:0000313" key="11">
    <source>
        <dbReference type="EnsemblMetazoa" id="G1164.1:cds"/>
    </source>
</evidence>
<dbReference type="InterPro" id="IPR027417">
    <property type="entry name" value="P-loop_NTPase"/>
</dbReference>
<dbReference type="Gene3D" id="3.40.50.300">
    <property type="entry name" value="P-loop containing nucleotide triphosphate hydrolases"/>
    <property type="match status" value="2"/>
</dbReference>
<dbReference type="FunFam" id="3.40.50.300:FF:000298">
    <property type="entry name" value="ATP-binding cassette sub-family A member 12"/>
    <property type="match status" value="1"/>
</dbReference>
<evidence type="ECO:0000313" key="12">
    <source>
        <dbReference type="Proteomes" id="UP000005408"/>
    </source>
</evidence>
<feature type="transmembrane region" description="Helical" evidence="9">
    <location>
        <begin position="1170"/>
        <end position="1194"/>
    </location>
</feature>
<evidence type="ECO:0000256" key="4">
    <source>
        <dbReference type="ARBA" id="ARBA00022737"/>
    </source>
</evidence>
<sequence length="1747" mass="195233">MGHANKFLLLLWKNYLIQRRKIFTTILEIALPTFFGLILVLIRLRVTGQQVPNGQNWSACSDIFEMPRSSFPKKLAFTPDIPLTQSLMAKVKDSMGYFTDIQGFKTEQEMTSFLIFANKTVNNTAGYLGGIVFDSVTKENQFTEQIAYKIRLSSFPRHGRGTGNLNPAKQDKEWFTEFMFPLYQVLGPRDNSSKCGSVPGYYKEGFLALQTNINKAIYETMVGNATKGRQRLSELGDNIQLKRHPYPPYNDDKFVLVIQQQFPLILILSFVLVALNVVKDVVHEKERKLKESMKMMGLNSWLHWVAWFTKYFIFLLITSGIMTIFLTMNTAEGRVIGKTNPLIIFLFLICFSMATIAFCFLVSSFFSKANSGAAAGGIIFFLSYIPYLFLQQRYATLSWGAKVASSLVSNIAMSYGGQVIGMFEGTGAGIQWSTLDKGASVDDNFAMLHIIIMLLVDTVLYMMLTIYIEGVFPGEYGTPLKWYFPFTKSYWCGTTASDDVPDDKRISIGQNPDFFETDPVGIRAGIQIRNLRRVFGKKENCKVAVAGMSLDLYEGQITALLGHNGAGKTTTMSMLTGFLPPSGGTAIVNGYDIREDIGNVRSSLGLCPQHDVLFDTMTVEEHLIFFAKLKGCPSDKVKQEVEDMLLSINLVNKRNAPSKTLSGGMKRKLSVGIALIAGSKIVILDEPSSGLDPDARRQIWTVLQKNRAGRTMLLTTHFMDEADLLGDRIAIMADGILKCCGSSLFLKNKYGAGYHMVIAKEPNCNVDQVTSTVKNYVQHAERESNIGAELSFRLPHNSTGMFPALFDDLDSNKQKLGISSYGVSVTTMEEVFIRVGEGTDKSLSGIPGHHKNNMIHNSVNMDLTVNGGYQDLDLTIDGEHNKDRQLQAQQFYGMFIKRALHTLRNKLVSATQILIPLFYTIMALIVVKTFPGPHDSKPLTLVVEKYGENTIVYSDNGFVNKSLIGQFYGNQFQSSKDHVTYINSVAGYEKDSNLNDYLFKKGQNSPGLYNLEYAVGADFTRHQNTVMATGYFNNQGYHAPAISLATLANAILQYVTNNTQYTLTTVNHPLPRTEEQKIREETQGSTTGFTIAFNFVFGIAFLSSSFVLFLIKERATKAKHIQFVSGVQPITFWASTFCWDLINYMIPCCILLFVLWAFDIKAYYIDAHALHILLLLFLHGWAMLPFMYLLSFIFTVPSSGFVWLTMFNILAGDATVLAVGILGIPQLGLKELSNTLEWIFLVFLPNFCLGQGLMDYYSNWEFLDSCQEFKQLCSLIPNPCCGPINGQCGELGCVYYNKNYLGWEKNGIGRMLIFLSIQGVMYFIILLFVESNLFKSIIYYFKSGKAEDRDSHLSPSETTPLLQGERPLMAYQSRQHQISQVQEDSDVAAERERLAKSHLLTDSLILQEVTKYYGQYLAVNHISVGIPQGECFGLLGVNGAGKTTTFKTLTGDEIMTSGEAYLNGHSVKSELAMVRQNLGYCPQYDALIDQMTGRETLFMFARLRGVKEEKIPAVVEGLMAALLFEEHADKMVKAYSGGNKRKLSTAIALVGNPQVVFLDEPTTGMDPVARRYLWNALISVRDTGRTLLLTSHSMEECEALCTRLAIMVNGEFRCLGSTQHLKDKFGQGYTLLARIAFTESGEAPNLQPFMTFVEQKFPGSELKDMHQGMVTYHIARNSHLTLGGIFGILEGAKAQFHIEDYSVSQTTLEQVFINFARSQKPPKEVTSGCCSGFCSCCCCCNTHSHDE</sequence>
<feature type="domain" description="ABC transporter" evidence="10">
    <location>
        <begin position="526"/>
        <end position="759"/>
    </location>
</feature>
<evidence type="ECO:0000256" key="8">
    <source>
        <dbReference type="ARBA" id="ARBA00023136"/>
    </source>
</evidence>
<evidence type="ECO:0000256" key="2">
    <source>
        <dbReference type="ARBA" id="ARBA00022448"/>
    </source>
</evidence>
<dbReference type="InterPro" id="IPR013525">
    <property type="entry name" value="ABC2_TM"/>
</dbReference>
<name>A0A8W8HZA8_MAGGI</name>
<dbReference type="CDD" id="cd03263">
    <property type="entry name" value="ABC_subfamily_A"/>
    <property type="match status" value="2"/>
</dbReference>
<dbReference type="GO" id="GO:0016020">
    <property type="term" value="C:membrane"/>
    <property type="evidence" value="ECO:0007669"/>
    <property type="project" value="UniProtKB-SubCell"/>
</dbReference>
<evidence type="ECO:0000256" key="1">
    <source>
        <dbReference type="ARBA" id="ARBA00004141"/>
    </source>
</evidence>
<evidence type="ECO:0000259" key="10">
    <source>
        <dbReference type="PROSITE" id="PS50893"/>
    </source>
</evidence>
<keyword evidence="12" id="KW-1185">Reference proteome</keyword>
<feature type="transmembrane region" description="Helical" evidence="9">
    <location>
        <begin position="1141"/>
        <end position="1158"/>
    </location>
</feature>
<dbReference type="PROSITE" id="PS00211">
    <property type="entry name" value="ABC_TRANSPORTER_1"/>
    <property type="match status" value="1"/>
</dbReference>
<dbReference type="SMART" id="SM00382">
    <property type="entry name" value="AAA"/>
    <property type="match status" value="2"/>
</dbReference>
<reference evidence="11" key="1">
    <citation type="submission" date="2022-08" db="UniProtKB">
        <authorList>
            <consortium name="EnsemblMetazoa"/>
        </authorList>
    </citation>
    <scope>IDENTIFICATION</scope>
    <source>
        <strain evidence="11">05x7-T-G4-1.051#20</strain>
    </source>
</reference>
<feature type="transmembrane region" description="Helical" evidence="9">
    <location>
        <begin position="21"/>
        <end position="42"/>
    </location>
</feature>
<feature type="transmembrane region" description="Helical" evidence="9">
    <location>
        <begin position="1308"/>
        <end position="1329"/>
    </location>
</feature>
<dbReference type="InterPro" id="IPR056264">
    <property type="entry name" value="R2_ABCA1-4-like"/>
</dbReference>
<evidence type="ECO:0000256" key="6">
    <source>
        <dbReference type="ARBA" id="ARBA00022840"/>
    </source>
</evidence>
<organism evidence="11 12">
    <name type="scientific">Magallana gigas</name>
    <name type="common">Pacific oyster</name>
    <name type="synonym">Crassostrea gigas</name>
    <dbReference type="NCBI Taxonomy" id="29159"/>
    <lineage>
        <taxon>Eukaryota</taxon>
        <taxon>Metazoa</taxon>
        <taxon>Spiralia</taxon>
        <taxon>Lophotrochozoa</taxon>
        <taxon>Mollusca</taxon>
        <taxon>Bivalvia</taxon>
        <taxon>Autobranchia</taxon>
        <taxon>Pteriomorphia</taxon>
        <taxon>Ostreida</taxon>
        <taxon>Ostreoidea</taxon>
        <taxon>Ostreidae</taxon>
        <taxon>Magallana</taxon>
    </lineage>
</organism>
<feature type="transmembrane region" description="Helical" evidence="9">
    <location>
        <begin position="1236"/>
        <end position="1254"/>
    </location>
</feature>
<dbReference type="GO" id="GO:0005319">
    <property type="term" value="F:lipid transporter activity"/>
    <property type="evidence" value="ECO:0007669"/>
    <property type="project" value="TreeGrafter"/>
</dbReference>
<dbReference type="Pfam" id="PF23321">
    <property type="entry name" value="R1_ABCA1"/>
    <property type="match status" value="1"/>
</dbReference>
<dbReference type="Proteomes" id="UP000005408">
    <property type="component" value="Unassembled WGS sequence"/>
</dbReference>
<evidence type="ECO:0000256" key="5">
    <source>
        <dbReference type="ARBA" id="ARBA00022741"/>
    </source>
</evidence>
<feature type="domain" description="ABC transporter" evidence="10">
    <location>
        <begin position="1404"/>
        <end position="1634"/>
    </location>
</feature>
<dbReference type="InterPro" id="IPR003439">
    <property type="entry name" value="ABC_transporter-like_ATP-bd"/>
</dbReference>
<dbReference type="EnsemblMetazoa" id="G1164.1">
    <property type="protein sequence ID" value="G1164.1:cds"/>
    <property type="gene ID" value="G1164"/>
</dbReference>
<keyword evidence="7 9" id="KW-1133">Transmembrane helix</keyword>
<dbReference type="InterPro" id="IPR003593">
    <property type="entry name" value="AAA+_ATPase"/>
</dbReference>
<dbReference type="SUPFAM" id="SSF52540">
    <property type="entry name" value="P-loop containing nucleoside triphosphate hydrolases"/>
    <property type="match status" value="2"/>
</dbReference>
<feature type="transmembrane region" description="Helical" evidence="9">
    <location>
        <begin position="1091"/>
        <end position="1111"/>
    </location>
</feature>
<comment type="subcellular location">
    <subcellularLocation>
        <location evidence="1">Membrane</location>
        <topology evidence="1">Multi-pass membrane protein</topology>
    </subcellularLocation>
</comment>
<dbReference type="OMA" id="WKNWIVL"/>
<dbReference type="GO" id="GO:0016887">
    <property type="term" value="F:ATP hydrolysis activity"/>
    <property type="evidence" value="ECO:0007669"/>
    <property type="project" value="InterPro"/>
</dbReference>
<dbReference type="Pfam" id="PF12698">
    <property type="entry name" value="ABC2_membrane_3"/>
    <property type="match status" value="2"/>
</dbReference>
<dbReference type="InterPro" id="IPR017871">
    <property type="entry name" value="ABC_transporter-like_CS"/>
</dbReference>
<dbReference type="PANTHER" id="PTHR19229">
    <property type="entry name" value="ATP-BINDING CASSETTE TRANSPORTER SUBFAMILY A ABCA"/>
    <property type="match status" value="1"/>
</dbReference>
<dbReference type="Pfam" id="PF00005">
    <property type="entry name" value="ABC_tran"/>
    <property type="match status" value="2"/>
</dbReference>
<feature type="transmembrane region" description="Helical" evidence="9">
    <location>
        <begin position="445"/>
        <end position="468"/>
    </location>
</feature>
<dbReference type="PROSITE" id="PS50893">
    <property type="entry name" value="ABC_TRANSPORTER_2"/>
    <property type="match status" value="2"/>
</dbReference>
<dbReference type="GO" id="GO:0005524">
    <property type="term" value="F:ATP binding"/>
    <property type="evidence" value="ECO:0007669"/>
    <property type="project" value="UniProtKB-KW"/>
</dbReference>
<evidence type="ECO:0000256" key="7">
    <source>
        <dbReference type="ARBA" id="ARBA00022989"/>
    </source>
</evidence>
<protein>
    <recommendedName>
        <fullName evidence="10">ABC transporter domain-containing protein</fullName>
    </recommendedName>
</protein>
<dbReference type="PANTHER" id="PTHR19229:SF250">
    <property type="entry name" value="ABC TRANSPORTER DOMAIN-CONTAINING PROTEIN-RELATED"/>
    <property type="match status" value="1"/>
</dbReference>
<proteinExistence type="predicted"/>
<feature type="transmembrane region" description="Helical" evidence="9">
    <location>
        <begin position="302"/>
        <end position="322"/>
    </location>
</feature>
<keyword evidence="8 9" id="KW-0472">Membrane</keyword>
<dbReference type="InterPro" id="IPR026082">
    <property type="entry name" value="ABCA"/>
</dbReference>
<evidence type="ECO:0000256" key="3">
    <source>
        <dbReference type="ARBA" id="ARBA00022692"/>
    </source>
</evidence>
<keyword evidence="6" id="KW-0067">ATP-binding</keyword>
<feature type="transmembrane region" description="Helical" evidence="9">
    <location>
        <begin position="342"/>
        <end position="366"/>
    </location>
</feature>
<dbReference type="GO" id="GO:0140359">
    <property type="term" value="F:ABC-type transporter activity"/>
    <property type="evidence" value="ECO:0007669"/>
    <property type="project" value="InterPro"/>
</dbReference>
<keyword evidence="5" id="KW-0547">Nucleotide-binding</keyword>
<accession>A0A8W8HZA8</accession>
<feature type="transmembrane region" description="Helical" evidence="9">
    <location>
        <begin position="262"/>
        <end position="282"/>
    </location>
</feature>
<dbReference type="OrthoDB" id="6512918at2759"/>
<feature type="transmembrane region" description="Helical" evidence="9">
    <location>
        <begin position="373"/>
        <end position="390"/>
    </location>
</feature>
<keyword evidence="3 9" id="KW-0812">Transmembrane</keyword>
<keyword evidence="2" id="KW-0813">Transport</keyword>
<evidence type="ECO:0000256" key="9">
    <source>
        <dbReference type="SAM" id="Phobius"/>
    </source>
</evidence>
<feature type="transmembrane region" description="Helical" evidence="9">
    <location>
        <begin position="1200"/>
        <end position="1224"/>
    </location>
</feature>
<dbReference type="FunFam" id="3.40.50.300:FF:000327">
    <property type="entry name" value="ATP-binding cassette sub-family A member 3"/>
    <property type="match status" value="1"/>
</dbReference>
<keyword evidence="4" id="KW-0677">Repeat</keyword>